<feature type="domain" description="Subtilisin-like protease fibronectin type-III" evidence="11">
    <location>
        <begin position="692"/>
        <end position="786"/>
    </location>
</feature>
<dbReference type="InterPro" id="IPR015500">
    <property type="entry name" value="Peptidase_S8_subtilisin-rel"/>
</dbReference>
<dbReference type="InterPro" id="IPR037045">
    <property type="entry name" value="S8pro/Inhibitor_I9_sf"/>
</dbReference>
<keyword evidence="13" id="KW-1185">Reference proteome</keyword>
<accession>A0AAV3P213</accession>
<dbReference type="Pfam" id="PF00082">
    <property type="entry name" value="Peptidase_S8"/>
    <property type="match status" value="1"/>
</dbReference>
<gene>
    <name evidence="12" type="ORF">LIER_05850</name>
</gene>
<dbReference type="SUPFAM" id="SSF52743">
    <property type="entry name" value="Subtilisin-like"/>
    <property type="match status" value="1"/>
</dbReference>
<dbReference type="InterPro" id="IPR041469">
    <property type="entry name" value="Subtilisin-like_FN3"/>
</dbReference>
<feature type="active site" description="Charge relay system" evidence="6 7">
    <location>
        <position position="566"/>
    </location>
</feature>
<keyword evidence="3 8" id="KW-0732">Signal</keyword>
<dbReference type="InterPro" id="IPR023828">
    <property type="entry name" value="Peptidase_S8_Ser-AS"/>
</dbReference>
<dbReference type="Pfam" id="PF05922">
    <property type="entry name" value="Inhibitor_I9"/>
    <property type="match status" value="1"/>
</dbReference>
<dbReference type="GO" id="GO:0006508">
    <property type="term" value="P:proteolysis"/>
    <property type="evidence" value="ECO:0007669"/>
    <property type="project" value="UniProtKB-KW"/>
</dbReference>
<evidence type="ECO:0000256" key="3">
    <source>
        <dbReference type="ARBA" id="ARBA00022729"/>
    </source>
</evidence>
<evidence type="ECO:0000259" key="9">
    <source>
        <dbReference type="Pfam" id="PF00082"/>
    </source>
</evidence>
<feature type="active site" description="Charge relay system" evidence="6 7">
    <location>
        <position position="225"/>
    </location>
</feature>
<evidence type="ECO:0000256" key="6">
    <source>
        <dbReference type="PIRSR" id="PIRSR615500-1"/>
    </source>
</evidence>
<dbReference type="FunFam" id="3.30.70.80:FF:000002">
    <property type="entry name" value="Subtilisin-like protease SBT5.3"/>
    <property type="match status" value="1"/>
</dbReference>
<keyword evidence="4 7" id="KW-0378">Hydrolase</keyword>
<dbReference type="InterPro" id="IPR045051">
    <property type="entry name" value="SBT"/>
</dbReference>
<evidence type="ECO:0000259" key="11">
    <source>
        <dbReference type="Pfam" id="PF17766"/>
    </source>
</evidence>
<dbReference type="PANTHER" id="PTHR10795">
    <property type="entry name" value="PROPROTEIN CONVERTASE SUBTILISIN/KEXIN"/>
    <property type="match status" value="1"/>
</dbReference>
<reference evidence="12 13" key="1">
    <citation type="submission" date="2024-01" db="EMBL/GenBank/DDBJ databases">
        <title>The complete chloroplast genome sequence of Lithospermum erythrorhizon: insights into the phylogenetic relationship among Boraginaceae species and the maternal lineages of purple gromwells.</title>
        <authorList>
            <person name="Okada T."/>
            <person name="Watanabe K."/>
        </authorList>
    </citation>
    <scope>NUCLEOTIDE SEQUENCE [LARGE SCALE GENOMIC DNA]</scope>
</reference>
<dbReference type="Gene3D" id="3.40.50.200">
    <property type="entry name" value="Peptidase S8/S53 domain"/>
    <property type="match status" value="1"/>
</dbReference>
<organism evidence="12 13">
    <name type="scientific">Lithospermum erythrorhizon</name>
    <name type="common">Purple gromwell</name>
    <name type="synonym">Lithospermum officinale var. erythrorhizon</name>
    <dbReference type="NCBI Taxonomy" id="34254"/>
    <lineage>
        <taxon>Eukaryota</taxon>
        <taxon>Viridiplantae</taxon>
        <taxon>Streptophyta</taxon>
        <taxon>Embryophyta</taxon>
        <taxon>Tracheophyta</taxon>
        <taxon>Spermatophyta</taxon>
        <taxon>Magnoliopsida</taxon>
        <taxon>eudicotyledons</taxon>
        <taxon>Gunneridae</taxon>
        <taxon>Pentapetalae</taxon>
        <taxon>asterids</taxon>
        <taxon>lamiids</taxon>
        <taxon>Boraginales</taxon>
        <taxon>Boraginaceae</taxon>
        <taxon>Boraginoideae</taxon>
        <taxon>Lithospermeae</taxon>
        <taxon>Lithospermum</taxon>
    </lineage>
</organism>
<evidence type="ECO:0000256" key="5">
    <source>
        <dbReference type="ARBA" id="ARBA00022825"/>
    </source>
</evidence>
<name>A0AAV3P213_LITER</name>
<dbReference type="Gene3D" id="3.30.70.80">
    <property type="entry name" value="Peptidase S8 propeptide/proteinase inhibitor I9"/>
    <property type="match status" value="1"/>
</dbReference>
<protein>
    <submittedName>
        <fullName evidence="12">Serine protease</fullName>
    </submittedName>
</protein>
<dbReference type="PRINTS" id="PR00723">
    <property type="entry name" value="SUBTILISIN"/>
</dbReference>
<feature type="domain" description="Peptidase S8/S53" evidence="9">
    <location>
        <begin position="143"/>
        <end position="601"/>
    </location>
</feature>
<dbReference type="InterPro" id="IPR000209">
    <property type="entry name" value="Peptidase_S8/S53_dom"/>
</dbReference>
<proteinExistence type="inferred from homology"/>
<dbReference type="Pfam" id="PF17766">
    <property type="entry name" value="fn3_6"/>
    <property type="match status" value="1"/>
</dbReference>
<dbReference type="GO" id="GO:0004252">
    <property type="term" value="F:serine-type endopeptidase activity"/>
    <property type="evidence" value="ECO:0007669"/>
    <property type="project" value="UniProtKB-UniRule"/>
</dbReference>
<dbReference type="InterPro" id="IPR010259">
    <property type="entry name" value="S8pro/Inhibitor_I9"/>
</dbReference>
<evidence type="ECO:0000256" key="8">
    <source>
        <dbReference type="SAM" id="SignalP"/>
    </source>
</evidence>
<evidence type="ECO:0000256" key="4">
    <source>
        <dbReference type="ARBA" id="ARBA00022801"/>
    </source>
</evidence>
<feature type="domain" description="Inhibitor I9" evidence="10">
    <location>
        <begin position="38"/>
        <end position="115"/>
    </location>
</feature>
<feature type="active site" description="Charge relay system" evidence="6 7">
    <location>
        <position position="152"/>
    </location>
</feature>
<evidence type="ECO:0000259" key="10">
    <source>
        <dbReference type="Pfam" id="PF05922"/>
    </source>
</evidence>
<evidence type="ECO:0000256" key="7">
    <source>
        <dbReference type="PROSITE-ProRule" id="PRU01240"/>
    </source>
</evidence>
<dbReference type="Proteomes" id="UP001454036">
    <property type="component" value="Unassembled WGS sequence"/>
</dbReference>
<keyword evidence="2 7" id="KW-0645">Protease</keyword>
<feature type="chain" id="PRO_5043337911" evidence="8">
    <location>
        <begin position="26"/>
        <end position="792"/>
    </location>
</feature>
<dbReference type="EMBL" id="BAABME010000823">
    <property type="protein sequence ID" value="GAA0145724.1"/>
    <property type="molecule type" value="Genomic_DNA"/>
</dbReference>
<dbReference type="PROSITE" id="PS00138">
    <property type="entry name" value="SUBTILASE_SER"/>
    <property type="match status" value="1"/>
</dbReference>
<evidence type="ECO:0000256" key="1">
    <source>
        <dbReference type="ARBA" id="ARBA00011073"/>
    </source>
</evidence>
<evidence type="ECO:0000313" key="13">
    <source>
        <dbReference type="Proteomes" id="UP001454036"/>
    </source>
</evidence>
<dbReference type="InterPro" id="IPR036852">
    <property type="entry name" value="Peptidase_S8/S53_dom_sf"/>
</dbReference>
<comment type="caution">
    <text evidence="12">The sequence shown here is derived from an EMBL/GenBank/DDBJ whole genome shotgun (WGS) entry which is preliminary data.</text>
</comment>
<sequence length="792" mass="85715">MMKGTIPNLCITLFIIFSLFHGYESHSMHQDAHYDKKVYIVYMGAKPHDDHNLITQSHIDVLANLLGSVEEAKKSMVYSYKYSFSGFAAELTMSQAKNITNIPGVIKVMRDKHYSVPLNTRSWDYMGLSVDSPNNILYKSNMGDGIIIGIIDSGIYPSKAFDDKEHGPIPSKWKGICKSEGKFNATEICNKKVIGARWFNEGFIKQHKNPTFIDEPSPLDDEAGHGNHVASTAAGSFVDNVTYYDLNLGTFRGGAPRAKLAIYKVCWTAEKKIEGGAAETVEGCPDSDVLSAFDQAIHDGVDIISVSLGVPIPTLPEIDEANGFDIGSFHAASHGIPVVSAAGNDGPNAMTVTNVAPWDITVAASTIDRAFSILMTLGNNQTIVGAGVFAGKEIDFTIYDVMPTLYKGTELVDDMIPDDGTLEGKVVVVFVETAALGPDLVNRTAAVGGVALIMATPPNDDLSSPYSDRTSDKNVQVPLIQICYADGNLLYDHYVQNPDSATMKVSTTRIHLGKPIQIKVAKFSSRGPNARVPAILKPDISAPGANILGATSGGEKDEFTLMSGTSMAAPQVAGVIALLKKSHPDWSPAALKSAIITTAWNYDSHGFPVYAEGSSLQLANPFDNGGGVINPNAANEPGLVYDMETTDYVHYLCALGYDKEGIYSITRTTEADADNRFSVSNICPYRRLSIFNVNVPSITIPDLEKPITLLRTVTNVGPVNSTYKAIIKAPFGTNISVKPRYLKFNSTTTKLSFIVKISATQESIFFNFGSLTWTDSKHFVRIPISVKTVLSQ</sequence>
<keyword evidence="5 7" id="KW-0720">Serine protease</keyword>
<evidence type="ECO:0000256" key="2">
    <source>
        <dbReference type="ARBA" id="ARBA00022670"/>
    </source>
</evidence>
<dbReference type="Gene3D" id="2.60.40.2310">
    <property type="match status" value="1"/>
</dbReference>
<dbReference type="AlphaFoldDB" id="A0AAV3P213"/>
<dbReference type="CDD" id="cd04852">
    <property type="entry name" value="Peptidases_S8_3"/>
    <property type="match status" value="1"/>
</dbReference>
<comment type="similarity">
    <text evidence="1 7">Belongs to the peptidase S8 family.</text>
</comment>
<dbReference type="PROSITE" id="PS51892">
    <property type="entry name" value="SUBTILASE"/>
    <property type="match status" value="1"/>
</dbReference>
<feature type="signal peptide" evidence="8">
    <location>
        <begin position="1"/>
        <end position="25"/>
    </location>
</feature>
<dbReference type="CDD" id="cd02120">
    <property type="entry name" value="PA_subtilisin_like"/>
    <property type="match status" value="1"/>
</dbReference>
<dbReference type="InterPro" id="IPR034197">
    <property type="entry name" value="Peptidases_S8_3"/>
</dbReference>
<dbReference type="Gene3D" id="3.50.30.30">
    <property type="match status" value="1"/>
</dbReference>
<evidence type="ECO:0000313" key="12">
    <source>
        <dbReference type="EMBL" id="GAA0145724.1"/>
    </source>
</evidence>
<dbReference type="FunFam" id="3.40.50.200:FF:000006">
    <property type="entry name" value="Subtilisin-like protease SBT1.5"/>
    <property type="match status" value="1"/>
</dbReference>